<proteinExistence type="predicted"/>
<dbReference type="HOGENOM" id="CLU_3214882_0_0_11"/>
<gene>
    <name evidence="1" type="ORF">COLSTE_00949</name>
</gene>
<dbReference type="EMBL" id="ABXJ01000055">
    <property type="protein sequence ID" value="EEA90909.1"/>
    <property type="molecule type" value="Genomic_DNA"/>
</dbReference>
<name>B6GA55_9ACTN</name>
<accession>B6GA55</accession>
<organism evidence="1 2">
    <name type="scientific">Collinsella stercoris DSM 13279</name>
    <dbReference type="NCBI Taxonomy" id="445975"/>
    <lineage>
        <taxon>Bacteria</taxon>
        <taxon>Bacillati</taxon>
        <taxon>Actinomycetota</taxon>
        <taxon>Coriobacteriia</taxon>
        <taxon>Coriobacteriales</taxon>
        <taxon>Coriobacteriaceae</taxon>
        <taxon>Collinsella</taxon>
    </lineage>
</organism>
<evidence type="ECO:0000313" key="1">
    <source>
        <dbReference type="EMBL" id="EEA90909.1"/>
    </source>
</evidence>
<keyword evidence="2" id="KW-1185">Reference proteome</keyword>
<sequence>MIAQCRTPPMSRRFWKDCAHYQGVMRDRYYGEHCILQQLINAVA</sequence>
<reference evidence="1 2" key="1">
    <citation type="submission" date="2008-10" db="EMBL/GenBank/DDBJ databases">
        <title>Draft genome sequence of Collinsella stercoris (DSM 13279).</title>
        <authorList>
            <person name="Sudarsanam P."/>
            <person name="Ley R."/>
            <person name="Guruge J."/>
            <person name="Turnbaugh P.J."/>
            <person name="Mahowald M."/>
            <person name="Liep D."/>
            <person name="Gordon J."/>
        </authorList>
    </citation>
    <scope>NUCLEOTIDE SEQUENCE [LARGE SCALE GENOMIC DNA]</scope>
    <source>
        <strain evidence="1 2">DSM 13279</strain>
    </source>
</reference>
<dbReference type="STRING" id="445975.COLSTE_00949"/>
<dbReference type="AlphaFoldDB" id="B6GA55"/>
<reference evidence="1 2" key="2">
    <citation type="submission" date="2008-10" db="EMBL/GenBank/DDBJ databases">
        <authorList>
            <person name="Fulton L."/>
            <person name="Clifton S."/>
            <person name="Fulton B."/>
            <person name="Xu J."/>
            <person name="Minx P."/>
            <person name="Pepin K.H."/>
            <person name="Johnson M."/>
            <person name="Thiruvilangam P."/>
            <person name="Bhonagiri V."/>
            <person name="Nash W.E."/>
            <person name="Mardis E.R."/>
            <person name="Wilson R.K."/>
        </authorList>
    </citation>
    <scope>NUCLEOTIDE SEQUENCE [LARGE SCALE GENOMIC DNA]</scope>
    <source>
        <strain evidence="1 2">DSM 13279</strain>
    </source>
</reference>
<dbReference type="Proteomes" id="UP000003560">
    <property type="component" value="Unassembled WGS sequence"/>
</dbReference>
<evidence type="ECO:0000313" key="2">
    <source>
        <dbReference type="Proteomes" id="UP000003560"/>
    </source>
</evidence>
<protein>
    <submittedName>
        <fullName evidence="1">Uncharacterized protein</fullName>
    </submittedName>
</protein>
<comment type="caution">
    <text evidence="1">The sequence shown here is derived from an EMBL/GenBank/DDBJ whole genome shotgun (WGS) entry which is preliminary data.</text>
</comment>